<dbReference type="InterPro" id="IPR038501">
    <property type="entry name" value="Spore_GerAC_C_sf"/>
</dbReference>
<keyword evidence="6" id="KW-0564">Palmitate</keyword>
<dbReference type="Proteomes" id="UP000481087">
    <property type="component" value="Unassembled WGS sequence"/>
</dbReference>
<proteinExistence type="inferred from homology"/>
<feature type="region of interest" description="Disordered" evidence="8">
    <location>
        <begin position="381"/>
        <end position="404"/>
    </location>
</feature>
<dbReference type="Pfam" id="PF25198">
    <property type="entry name" value="Spore_GerAC_N"/>
    <property type="match status" value="1"/>
</dbReference>
<comment type="similarity">
    <text evidence="2">Belongs to the GerABKC lipoprotein family.</text>
</comment>
<dbReference type="PANTHER" id="PTHR35789:SF1">
    <property type="entry name" value="SPORE GERMINATION PROTEIN B3"/>
    <property type="match status" value="1"/>
</dbReference>
<sequence length="404" mass="45177">MKAMLNLVLTASLFTVLLTGCWDRTEVNDLALVTGAAIDQNDDNSIELTVQIFIPRGPGGGGGGLESSNKGGSIQNSLVKSAVGVDIADAVSKIQEKLPRKIFWGHTEIIIFGESAARRGVRDDVDYLMRAPQPRERAFMYVCKGKARQILEMNTRLERNSSEIMREIGKSRIILSVTLADLAQMLANQSGAAALPFIEPLDANTSRNHDNTGSFTNYTAVFRDDKMVGTIDDPTTRGLLWLRDEIKAAVVTVTPEGATGHVSLRLLKSETKLQPIIENGKWRMNVWIHTEDDALQNTTSLDLTSDHQAVKRVEAAMNDDIEERVALALRKVQHDFKADILDFAGEFHRAYPKQWRQNQKRWNEIFPDVEVTVQSDARMLRPGLSSIKSSRPEEEKEKEEEYTK</sequence>
<gene>
    <name evidence="11" type="ORF">GQF01_20580</name>
</gene>
<evidence type="ECO:0000313" key="11">
    <source>
        <dbReference type="EMBL" id="MZQ84504.1"/>
    </source>
</evidence>
<accession>A0A6L8V2Q9</accession>
<keyword evidence="4" id="KW-0732">Signal</keyword>
<evidence type="ECO:0000256" key="1">
    <source>
        <dbReference type="ARBA" id="ARBA00004635"/>
    </source>
</evidence>
<evidence type="ECO:0000256" key="7">
    <source>
        <dbReference type="ARBA" id="ARBA00023288"/>
    </source>
</evidence>
<dbReference type="EMBL" id="WTUZ01000022">
    <property type="protein sequence ID" value="MZQ84504.1"/>
    <property type="molecule type" value="Genomic_DNA"/>
</dbReference>
<dbReference type="Gene3D" id="6.20.190.10">
    <property type="entry name" value="Nutrient germinant receptor protein C, domain 1"/>
    <property type="match status" value="1"/>
</dbReference>
<reference evidence="11 12" key="1">
    <citation type="submission" date="2019-12" db="EMBL/GenBank/DDBJ databases">
        <title>Paenibacillus sp. nov. sp. isolated from soil.</title>
        <authorList>
            <person name="Kim J."/>
            <person name="Jeong S.E."/>
            <person name="Jung H.S."/>
            <person name="Jeon C.O."/>
        </authorList>
    </citation>
    <scope>NUCLEOTIDE SEQUENCE [LARGE SCALE GENOMIC DNA]</scope>
    <source>
        <strain evidence="11 12">5J-6</strain>
    </source>
</reference>
<comment type="caution">
    <text evidence="11">The sequence shown here is derived from an EMBL/GenBank/DDBJ whole genome shotgun (WGS) entry which is preliminary data.</text>
</comment>
<dbReference type="GO" id="GO:0016020">
    <property type="term" value="C:membrane"/>
    <property type="evidence" value="ECO:0007669"/>
    <property type="project" value="UniProtKB-SubCell"/>
</dbReference>
<evidence type="ECO:0000256" key="3">
    <source>
        <dbReference type="ARBA" id="ARBA00022544"/>
    </source>
</evidence>
<dbReference type="InterPro" id="IPR046953">
    <property type="entry name" value="Spore_GerAC-like_C"/>
</dbReference>
<organism evidence="11 12">
    <name type="scientific">Paenibacillus silvestris</name>
    <dbReference type="NCBI Taxonomy" id="2606219"/>
    <lineage>
        <taxon>Bacteria</taxon>
        <taxon>Bacillati</taxon>
        <taxon>Bacillota</taxon>
        <taxon>Bacilli</taxon>
        <taxon>Bacillales</taxon>
        <taxon>Paenibacillaceae</taxon>
        <taxon>Paenibacillus</taxon>
    </lineage>
</organism>
<name>A0A6L8V2Q9_9BACL</name>
<protein>
    <submittedName>
        <fullName evidence="11">Ger(X)C family spore germination protein</fullName>
    </submittedName>
</protein>
<dbReference type="InterPro" id="IPR057336">
    <property type="entry name" value="GerAC_N"/>
</dbReference>
<evidence type="ECO:0000313" key="12">
    <source>
        <dbReference type="Proteomes" id="UP000481087"/>
    </source>
</evidence>
<comment type="subcellular location">
    <subcellularLocation>
        <location evidence="1">Membrane</location>
        <topology evidence="1">Lipid-anchor</topology>
    </subcellularLocation>
</comment>
<evidence type="ECO:0000256" key="8">
    <source>
        <dbReference type="SAM" id="MobiDB-lite"/>
    </source>
</evidence>
<keyword evidence="7" id="KW-0449">Lipoprotein</keyword>
<dbReference type="RefSeq" id="WP_161408606.1">
    <property type="nucleotide sequence ID" value="NZ_WTUZ01000022.1"/>
</dbReference>
<dbReference type="GO" id="GO:0009847">
    <property type="term" value="P:spore germination"/>
    <property type="evidence" value="ECO:0007669"/>
    <property type="project" value="InterPro"/>
</dbReference>
<dbReference type="Pfam" id="PF05504">
    <property type="entry name" value="Spore_GerAC"/>
    <property type="match status" value="1"/>
</dbReference>
<keyword evidence="3" id="KW-0309">Germination</keyword>
<dbReference type="PROSITE" id="PS51257">
    <property type="entry name" value="PROKAR_LIPOPROTEIN"/>
    <property type="match status" value="1"/>
</dbReference>
<evidence type="ECO:0000256" key="2">
    <source>
        <dbReference type="ARBA" id="ARBA00007886"/>
    </source>
</evidence>
<dbReference type="PANTHER" id="PTHR35789">
    <property type="entry name" value="SPORE GERMINATION PROTEIN B3"/>
    <property type="match status" value="1"/>
</dbReference>
<evidence type="ECO:0000256" key="6">
    <source>
        <dbReference type="ARBA" id="ARBA00023139"/>
    </source>
</evidence>
<keyword evidence="12" id="KW-1185">Reference proteome</keyword>
<dbReference type="AlphaFoldDB" id="A0A6L8V2Q9"/>
<evidence type="ECO:0000256" key="5">
    <source>
        <dbReference type="ARBA" id="ARBA00023136"/>
    </source>
</evidence>
<dbReference type="Gene3D" id="3.30.300.210">
    <property type="entry name" value="Nutrient germinant receptor protein C, domain 3"/>
    <property type="match status" value="1"/>
</dbReference>
<dbReference type="NCBIfam" id="TIGR02887">
    <property type="entry name" value="spore_ger_x_C"/>
    <property type="match status" value="1"/>
</dbReference>
<evidence type="ECO:0000259" key="10">
    <source>
        <dbReference type="Pfam" id="PF25198"/>
    </source>
</evidence>
<evidence type="ECO:0000259" key="9">
    <source>
        <dbReference type="Pfam" id="PF05504"/>
    </source>
</evidence>
<feature type="compositionally biased region" description="Basic and acidic residues" evidence="8">
    <location>
        <begin position="390"/>
        <end position="404"/>
    </location>
</feature>
<feature type="domain" description="Spore germination GerAC-like C-terminal" evidence="9">
    <location>
        <begin position="219"/>
        <end position="383"/>
    </location>
</feature>
<dbReference type="InterPro" id="IPR008844">
    <property type="entry name" value="Spore_GerAC-like"/>
</dbReference>
<keyword evidence="5" id="KW-0472">Membrane</keyword>
<feature type="domain" description="Spore germination protein N-terminal" evidence="10">
    <location>
        <begin position="23"/>
        <end position="199"/>
    </location>
</feature>
<evidence type="ECO:0000256" key="4">
    <source>
        <dbReference type="ARBA" id="ARBA00022729"/>
    </source>
</evidence>